<dbReference type="AlphaFoldDB" id="F4GM45"/>
<gene>
    <name evidence="1" type="ordered locus">Spico_1312</name>
</gene>
<reference evidence="1 2" key="2">
    <citation type="journal article" date="2012" name="Stand. Genomic Sci.">
        <title>Complete genome sequence of the termite hindgut bacterium Spirochaeta coccoides type strain (SPN1(T)), reclassification in the genus Sphaerochaeta as Sphaerochaeta coccoides comb. nov. and emendations of the family Spirochaetaceae and the genus Sphaerochaeta.</title>
        <authorList>
            <person name="Abt B."/>
            <person name="Han C."/>
            <person name="Scheuner C."/>
            <person name="Lu M."/>
            <person name="Lapidus A."/>
            <person name="Nolan M."/>
            <person name="Lucas S."/>
            <person name="Hammon N."/>
            <person name="Deshpande S."/>
            <person name="Cheng J.F."/>
            <person name="Tapia R."/>
            <person name="Goodwin L.A."/>
            <person name="Pitluck S."/>
            <person name="Liolios K."/>
            <person name="Pagani I."/>
            <person name="Ivanova N."/>
            <person name="Mavromatis K."/>
            <person name="Mikhailova N."/>
            <person name="Huntemann M."/>
            <person name="Pati A."/>
            <person name="Chen A."/>
            <person name="Palaniappan K."/>
            <person name="Land M."/>
            <person name="Hauser L."/>
            <person name="Brambilla E.M."/>
            <person name="Rohde M."/>
            <person name="Spring S."/>
            <person name="Gronow S."/>
            <person name="Goker M."/>
            <person name="Woyke T."/>
            <person name="Bristow J."/>
            <person name="Eisen J.A."/>
            <person name="Markowitz V."/>
            <person name="Hugenholtz P."/>
            <person name="Kyrpides N.C."/>
            <person name="Klenk H.P."/>
            <person name="Detter J.C."/>
        </authorList>
    </citation>
    <scope>NUCLEOTIDE SEQUENCE [LARGE SCALE GENOMIC DNA]</scope>
    <source>
        <strain evidence="2">ATCC BAA-1237 / DSM 17374 / SPN1</strain>
    </source>
</reference>
<protein>
    <submittedName>
        <fullName evidence="1">Uncharacterized protein</fullName>
    </submittedName>
</protein>
<reference evidence="2" key="1">
    <citation type="submission" date="2011-04" db="EMBL/GenBank/DDBJ databases">
        <title>The complete genome of Spirochaeta coccoides DSM 17374.</title>
        <authorList>
            <person name="Lucas S."/>
            <person name="Copeland A."/>
            <person name="Lapidus A."/>
            <person name="Bruce D."/>
            <person name="Goodwin L."/>
            <person name="Pitluck S."/>
            <person name="Peters L."/>
            <person name="Kyrpides N."/>
            <person name="Mavromatis K."/>
            <person name="Pagani I."/>
            <person name="Ivanova N."/>
            <person name="Ovchinnikova G."/>
            <person name="Lu M."/>
            <person name="Detter J.C."/>
            <person name="Tapia R."/>
            <person name="Han C."/>
            <person name="Land M."/>
            <person name="Hauser L."/>
            <person name="Markowitz V."/>
            <person name="Cheng J.-F."/>
            <person name="Hugenholtz P."/>
            <person name="Woyke T."/>
            <person name="Wu D."/>
            <person name="Spring S."/>
            <person name="Schroeder M."/>
            <person name="Brambilla E."/>
            <person name="Klenk H.-P."/>
            <person name="Eisen J.A."/>
        </authorList>
    </citation>
    <scope>NUCLEOTIDE SEQUENCE [LARGE SCALE GENOMIC DNA]</scope>
    <source>
        <strain evidence="2">ATCC BAA-1237 / DSM 17374 / SPN1</strain>
    </source>
</reference>
<name>F4GM45_PARC1</name>
<keyword evidence="2" id="KW-1185">Reference proteome</keyword>
<dbReference type="RefSeq" id="WP_013739915.1">
    <property type="nucleotide sequence ID" value="NC_015436.1"/>
</dbReference>
<evidence type="ECO:0000313" key="2">
    <source>
        <dbReference type="Proteomes" id="UP000007939"/>
    </source>
</evidence>
<dbReference type="EMBL" id="CP002659">
    <property type="protein sequence ID" value="AEC02520.1"/>
    <property type="molecule type" value="Genomic_DNA"/>
</dbReference>
<evidence type="ECO:0000313" key="1">
    <source>
        <dbReference type="EMBL" id="AEC02520.1"/>
    </source>
</evidence>
<accession>F4GM45</accession>
<sequence>MKKVFIVVLIIGAILLSLYGYGYYKASNQVKNGTLNLITLAMTYDSLNPISQKGYIKYIKDNTDAPARINSFFEGFPGQ</sequence>
<dbReference type="Proteomes" id="UP000007939">
    <property type="component" value="Chromosome"/>
</dbReference>
<dbReference type="KEGG" id="scc:Spico_1312"/>
<dbReference type="HOGENOM" id="CLU_2604229_0_0_12"/>
<dbReference type="STRING" id="760011.Spico_1312"/>
<proteinExistence type="predicted"/>
<organism evidence="1 2">
    <name type="scientific">Parasphaerochaeta coccoides (strain ATCC BAA-1237 / DSM 17374 / SPN1)</name>
    <name type="common">Sphaerochaeta coccoides</name>
    <dbReference type="NCBI Taxonomy" id="760011"/>
    <lineage>
        <taxon>Bacteria</taxon>
        <taxon>Pseudomonadati</taxon>
        <taxon>Spirochaetota</taxon>
        <taxon>Spirochaetia</taxon>
        <taxon>Spirochaetales</taxon>
        <taxon>Sphaerochaetaceae</taxon>
        <taxon>Parasphaerochaeta</taxon>
    </lineage>
</organism>